<dbReference type="Pfam" id="PF13409">
    <property type="entry name" value="GST_N_2"/>
    <property type="match status" value="1"/>
</dbReference>
<dbReference type="SUPFAM" id="SSF47616">
    <property type="entry name" value="GST C-terminal domain-like"/>
    <property type="match status" value="1"/>
</dbReference>
<dbReference type="Gene3D" id="1.20.1050.10">
    <property type="match status" value="1"/>
</dbReference>
<dbReference type="AlphaFoldDB" id="A0A9P4LQC0"/>
<sequence length="242" mass="28324">MSSQVMFYDLANRQNRGWSLNPWKTRLVLNYKNIDYKTEWVEYPNLVPYLKSLGIPPNDSTAPGYFAAYSSPAIKYADGTYGMDSWPIAHELERQYPEPSLRLDNPINARVRDHIAKLRTPLEPHLIPRVPVVFLNPESAEYFYRTREAKYGIPLPELERTKATEDAWEAAKGPAKEVGDWLRENGGPFFLGQTVSYADFIFLGLLHMIKRIDEKYFQRYLELDESFPRFYEASKKWLERDD</sequence>
<gene>
    <name evidence="3" type="ORF">EK21DRAFT_98962</name>
</gene>
<proteinExistence type="predicted"/>
<feature type="domain" description="Glutathione S-transferase UstS-like C-terminal" evidence="2">
    <location>
        <begin position="117"/>
        <end position="222"/>
    </location>
</feature>
<evidence type="ECO:0000259" key="2">
    <source>
        <dbReference type="Pfam" id="PF22041"/>
    </source>
</evidence>
<dbReference type="InterPro" id="IPR054416">
    <property type="entry name" value="GST_UstS-like_C"/>
</dbReference>
<dbReference type="InterPro" id="IPR036282">
    <property type="entry name" value="Glutathione-S-Trfase_C_sf"/>
</dbReference>
<feature type="domain" description="GST N-terminal" evidence="1">
    <location>
        <begin position="18"/>
        <end position="95"/>
    </location>
</feature>
<dbReference type="Proteomes" id="UP000799777">
    <property type="component" value="Unassembled WGS sequence"/>
</dbReference>
<organism evidence="3 4">
    <name type="scientific">Setomelanomma holmii</name>
    <dbReference type="NCBI Taxonomy" id="210430"/>
    <lineage>
        <taxon>Eukaryota</taxon>
        <taxon>Fungi</taxon>
        <taxon>Dikarya</taxon>
        <taxon>Ascomycota</taxon>
        <taxon>Pezizomycotina</taxon>
        <taxon>Dothideomycetes</taxon>
        <taxon>Pleosporomycetidae</taxon>
        <taxon>Pleosporales</taxon>
        <taxon>Pleosporineae</taxon>
        <taxon>Phaeosphaeriaceae</taxon>
        <taxon>Setomelanomma</taxon>
    </lineage>
</organism>
<dbReference type="SUPFAM" id="SSF52833">
    <property type="entry name" value="Thioredoxin-like"/>
    <property type="match status" value="1"/>
</dbReference>
<dbReference type="InterPro" id="IPR004045">
    <property type="entry name" value="Glutathione_S-Trfase_N"/>
</dbReference>
<keyword evidence="4" id="KW-1185">Reference proteome</keyword>
<evidence type="ECO:0000313" key="4">
    <source>
        <dbReference type="Proteomes" id="UP000799777"/>
    </source>
</evidence>
<comment type="caution">
    <text evidence="3">The sequence shown here is derived from an EMBL/GenBank/DDBJ whole genome shotgun (WGS) entry which is preliminary data.</text>
</comment>
<dbReference type="Gene3D" id="3.40.30.10">
    <property type="entry name" value="Glutaredoxin"/>
    <property type="match status" value="1"/>
</dbReference>
<dbReference type="InterPro" id="IPR036249">
    <property type="entry name" value="Thioredoxin-like_sf"/>
</dbReference>
<dbReference type="EMBL" id="ML978172">
    <property type="protein sequence ID" value="KAF2032582.1"/>
    <property type="molecule type" value="Genomic_DNA"/>
</dbReference>
<evidence type="ECO:0000259" key="1">
    <source>
        <dbReference type="Pfam" id="PF13409"/>
    </source>
</evidence>
<dbReference type="OrthoDB" id="4951845at2759"/>
<protein>
    <submittedName>
        <fullName evidence="3">Glutathione S-transferas-like protein</fullName>
    </submittedName>
</protein>
<name>A0A9P4LQC0_9PLEO</name>
<dbReference type="Pfam" id="PF22041">
    <property type="entry name" value="GST_C_7"/>
    <property type="match status" value="1"/>
</dbReference>
<evidence type="ECO:0000313" key="3">
    <source>
        <dbReference type="EMBL" id="KAF2032582.1"/>
    </source>
</evidence>
<reference evidence="3" key="1">
    <citation type="journal article" date="2020" name="Stud. Mycol.">
        <title>101 Dothideomycetes genomes: a test case for predicting lifestyles and emergence of pathogens.</title>
        <authorList>
            <person name="Haridas S."/>
            <person name="Albert R."/>
            <person name="Binder M."/>
            <person name="Bloem J."/>
            <person name="Labutti K."/>
            <person name="Salamov A."/>
            <person name="Andreopoulos B."/>
            <person name="Baker S."/>
            <person name="Barry K."/>
            <person name="Bills G."/>
            <person name="Bluhm B."/>
            <person name="Cannon C."/>
            <person name="Castanera R."/>
            <person name="Culley D."/>
            <person name="Daum C."/>
            <person name="Ezra D."/>
            <person name="Gonzalez J."/>
            <person name="Henrissat B."/>
            <person name="Kuo A."/>
            <person name="Liang C."/>
            <person name="Lipzen A."/>
            <person name="Lutzoni F."/>
            <person name="Magnuson J."/>
            <person name="Mondo S."/>
            <person name="Nolan M."/>
            <person name="Ohm R."/>
            <person name="Pangilinan J."/>
            <person name="Park H.-J."/>
            <person name="Ramirez L."/>
            <person name="Alfaro M."/>
            <person name="Sun H."/>
            <person name="Tritt A."/>
            <person name="Yoshinaga Y."/>
            <person name="Zwiers L.-H."/>
            <person name="Turgeon B."/>
            <person name="Goodwin S."/>
            <person name="Spatafora J."/>
            <person name="Crous P."/>
            <person name="Grigoriev I."/>
        </authorList>
    </citation>
    <scope>NUCLEOTIDE SEQUENCE</scope>
    <source>
        <strain evidence="3">CBS 110217</strain>
    </source>
</reference>
<accession>A0A9P4LQC0</accession>